<feature type="compositionally biased region" description="Polar residues" evidence="1">
    <location>
        <begin position="41"/>
        <end position="66"/>
    </location>
</feature>
<dbReference type="AlphaFoldDB" id="A0A448WPE8"/>
<feature type="compositionally biased region" description="Basic and acidic residues" evidence="1">
    <location>
        <begin position="119"/>
        <end position="134"/>
    </location>
</feature>
<keyword evidence="3" id="KW-1185">Reference proteome</keyword>
<sequence length="228" mass="26596">MMMVHSQIITSADLSSMAHMQTFSAVDQESNGTARDEDKNTISISSPLDGATQSLQSVSKFPSQEASALAVASSFMLTQCPVSDRHGRQTRKEESLRQLDKEENSRQKPMGKQYCKYQQNKEGERPRCQRPLDPRHHHHRHQHQEQQQQQVKRKQKVEQQLQLPYSHQHQNCEREEVTMHELAEELREKCEKERLPEDRLMAIRVSLRRVEEILIVKSKNGENLLYES</sequence>
<reference evidence="2" key="1">
    <citation type="submission" date="2018-11" db="EMBL/GenBank/DDBJ databases">
        <authorList>
            <consortium name="Pathogen Informatics"/>
        </authorList>
    </citation>
    <scope>NUCLEOTIDE SEQUENCE</scope>
</reference>
<comment type="caution">
    <text evidence="2">The sequence shown here is derived from an EMBL/GenBank/DDBJ whole genome shotgun (WGS) entry which is preliminary data.</text>
</comment>
<proteinExistence type="predicted"/>
<evidence type="ECO:0000313" key="3">
    <source>
        <dbReference type="Proteomes" id="UP000784294"/>
    </source>
</evidence>
<feature type="region of interest" description="Disordered" evidence="1">
    <location>
        <begin position="26"/>
        <end position="66"/>
    </location>
</feature>
<accession>A0A448WPE8</accession>
<evidence type="ECO:0000256" key="1">
    <source>
        <dbReference type="SAM" id="MobiDB-lite"/>
    </source>
</evidence>
<feature type="region of interest" description="Disordered" evidence="1">
    <location>
        <begin position="82"/>
        <end position="169"/>
    </location>
</feature>
<gene>
    <name evidence="2" type="ORF">PXEA_LOCUS10361</name>
</gene>
<feature type="compositionally biased region" description="Basic and acidic residues" evidence="1">
    <location>
        <begin position="83"/>
        <end position="106"/>
    </location>
</feature>
<dbReference type="Proteomes" id="UP000784294">
    <property type="component" value="Unassembled WGS sequence"/>
</dbReference>
<protein>
    <submittedName>
        <fullName evidence="2">Uncharacterized protein</fullName>
    </submittedName>
</protein>
<organism evidence="2 3">
    <name type="scientific">Protopolystoma xenopodis</name>
    <dbReference type="NCBI Taxonomy" id="117903"/>
    <lineage>
        <taxon>Eukaryota</taxon>
        <taxon>Metazoa</taxon>
        <taxon>Spiralia</taxon>
        <taxon>Lophotrochozoa</taxon>
        <taxon>Platyhelminthes</taxon>
        <taxon>Monogenea</taxon>
        <taxon>Polyopisthocotylea</taxon>
        <taxon>Polystomatidea</taxon>
        <taxon>Polystomatidae</taxon>
        <taxon>Protopolystoma</taxon>
    </lineage>
</organism>
<name>A0A448WPE8_9PLAT</name>
<dbReference type="EMBL" id="CAAALY010030394">
    <property type="protein sequence ID" value="VEL16921.1"/>
    <property type="molecule type" value="Genomic_DNA"/>
</dbReference>
<evidence type="ECO:0000313" key="2">
    <source>
        <dbReference type="EMBL" id="VEL16921.1"/>
    </source>
</evidence>